<proteinExistence type="inferred from homology"/>
<sequence>MKGTTITRTLTLAGLTTLAGLGGVIGATAASASNAAATPGRSVVYVRDGVIYRGDGAAEVRLTEDEVNARPRFSPDGTRLAYLHNGTVWVMNADGSGKHQVSDRAAGGPSWSPDGRWIAYSALSCTGGPGVFRVPATGGTASEPLFPASCRDQAVPEVGYATGAPTDGSAVVGPSLVDRLRGDDAVAWSPDGARIAFRGGECESIADNCLSVGNVATGGERAIDVYGGGGNGTSGFGVVPAWRADGRKVTWTTYTADGTAVAVTEADADGANRRVIGKPDDREMVYAGTRTGVLTAAHQGRSWVTAVNLSTGKRTPLHRGSQPTVRP</sequence>
<dbReference type="Proteomes" id="UP001058271">
    <property type="component" value="Chromosome"/>
</dbReference>
<feature type="signal peptide" evidence="2">
    <location>
        <begin position="1"/>
        <end position="29"/>
    </location>
</feature>
<keyword evidence="4" id="KW-1185">Reference proteome</keyword>
<keyword evidence="2" id="KW-0732">Signal</keyword>
<feature type="chain" id="PRO_5045543494" evidence="2">
    <location>
        <begin position="30"/>
        <end position="327"/>
    </location>
</feature>
<dbReference type="RefSeq" id="WP_260725982.1">
    <property type="nucleotide sequence ID" value="NZ_BAAABS010000036.1"/>
</dbReference>
<evidence type="ECO:0000313" key="4">
    <source>
        <dbReference type="Proteomes" id="UP001058271"/>
    </source>
</evidence>
<evidence type="ECO:0000256" key="1">
    <source>
        <dbReference type="ARBA" id="ARBA00009820"/>
    </source>
</evidence>
<dbReference type="PANTHER" id="PTHR36842:SF1">
    <property type="entry name" value="PROTEIN TOLB"/>
    <property type="match status" value="1"/>
</dbReference>
<name>A0ABY5Z3M1_9ACTN</name>
<evidence type="ECO:0000313" key="3">
    <source>
        <dbReference type="EMBL" id="UWZ36635.1"/>
    </source>
</evidence>
<organism evidence="3 4">
    <name type="scientific">Dactylosporangium roseum</name>
    <dbReference type="NCBI Taxonomy" id="47989"/>
    <lineage>
        <taxon>Bacteria</taxon>
        <taxon>Bacillati</taxon>
        <taxon>Actinomycetota</taxon>
        <taxon>Actinomycetes</taxon>
        <taxon>Micromonosporales</taxon>
        <taxon>Micromonosporaceae</taxon>
        <taxon>Dactylosporangium</taxon>
    </lineage>
</organism>
<comment type="similarity">
    <text evidence="1">Belongs to the TolB family.</text>
</comment>
<dbReference type="InterPro" id="IPR011659">
    <property type="entry name" value="WD40"/>
</dbReference>
<accession>A0ABY5Z3M1</accession>
<dbReference type="Pfam" id="PF07676">
    <property type="entry name" value="PD40"/>
    <property type="match status" value="3"/>
</dbReference>
<dbReference type="Gene3D" id="2.120.10.30">
    <property type="entry name" value="TolB, C-terminal domain"/>
    <property type="match status" value="2"/>
</dbReference>
<protein>
    <submittedName>
        <fullName evidence="3">PD40 domain-containing protein</fullName>
    </submittedName>
</protein>
<evidence type="ECO:0000256" key="2">
    <source>
        <dbReference type="SAM" id="SignalP"/>
    </source>
</evidence>
<dbReference type="SUPFAM" id="SSF82171">
    <property type="entry name" value="DPP6 N-terminal domain-like"/>
    <property type="match status" value="1"/>
</dbReference>
<gene>
    <name evidence="3" type="ORF">Drose_37520</name>
</gene>
<dbReference type="EMBL" id="CP073721">
    <property type="protein sequence ID" value="UWZ36635.1"/>
    <property type="molecule type" value="Genomic_DNA"/>
</dbReference>
<dbReference type="InterPro" id="IPR011042">
    <property type="entry name" value="6-blade_b-propeller_TolB-like"/>
</dbReference>
<reference evidence="3" key="1">
    <citation type="submission" date="2021-04" db="EMBL/GenBank/DDBJ databases">
        <title>Biosynthetic gene clusters of Dactylosporangioum roseum.</title>
        <authorList>
            <person name="Hartkoorn R.C."/>
            <person name="Beaudoing E."/>
            <person name="Hot D."/>
            <person name="Moureu S."/>
        </authorList>
    </citation>
    <scope>NUCLEOTIDE SEQUENCE</scope>
    <source>
        <strain evidence="3">NRRL B-16295</strain>
    </source>
</reference>
<dbReference type="PANTHER" id="PTHR36842">
    <property type="entry name" value="PROTEIN TOLB HOMOLOG"/>
    <property type="match status" value="1"/>
</dbReference>